<evidence type="ECO:0000313" key="12">
    <source>
        <dbReference type="Proteomes" id="UP000246278"/>
    </source>
</evidence>
<keyword evidence="7" id="KW-0067">ATP-binding</keyword>
<dbReference type="SMART" id="SM00387">
    <property type="entry name" value="HATPase_c"/>
    <property type="match status" value="1"/>
</dbReference>
<evidence type="ECO:0000256" key="4">
    <source>
        <dbReference type="ARBA" id="ARBA00022679"/>
    </source>
</evidence>
<reference evidence="12" key="1">
    <citation type="submission" date="2017-10" db="EMBL/GenBank/DDBJ databases">
        <authorList>
            <person name="Gaisin V.A."/>
            <person name="Rysina M.S."/>
            <person name="Grouzdev D.S."/>
        </authorList>
    </citation>
    <scope>NUCLEOTIDE SEQUENCE [LARGE SCALE GENOMIC DNA]</scope>
    <source>
        <strain evidence="12">V1</strain>
    </source>
</reference>
<proteinExistence type="predicted"/>
<evidence type="ECO:0000256" key="3">
    <source>
        <dbReference type="ARBA" id="ARBA00022553"/>
    </source>
</evidence>
<dbReference type="Gene3D" id="1.10.287.130">
    <property type="match status" value="1"/>
</dbReference>
<dbReference type="EMBL" id="PDNZ01000001">
    <property type="protein sequence ID" value="PWW83245.1"/>
    <property type="molecule type" value="Genomic_DNA"/>
</dbReference>
<protein>
    <recommendedName>
        <fullName evidence="2">histidine kinase</fullName>
        <ecNumber evidence="2">2.7.13.3</ecNumber>
    </recommendedName>
</protein>
<dbReference type="Pfam" id="PF02518">
    <property type="entry name" value="HATPase_c"/>
    <property type="match status" value="1"/>
</dbReference>
<dbReference type="InterPro" id="IPR036890">
    <property type="entry name" value="HATPase_C_sf"/>
</dbReference>
<evidence type="ECO:0000256" key="9">
    <source>
        <dbReference type="SAM" id="Phobius"/>
    </source>
</evidence>
<feature type="domain" description="Histidine kinase" evidence="10">
    <location>
        <begin position="104"/>
        <end position="318"/>
    </location>
</feature>
<evidence type="ECO:0000256" key="1">
    <source>
        <dbReference type="ARBA" id="ARBA00000085"/>
    </source>
</evidence>
<dbReference type="RefSeq" id="WP_146204124.1">
    <property type="nucleotide sequence ID" value="NZ_PDNZ01000001.1"/>
</dbReference>
<dbReference type="AlphaFoldDB" id="A0A317T9J5"/>
<evidence type="ECO:0000259" key="10">
    <source>
        <dbReference type="PROSITE" id="PS50109"/>
    </source>
</evidence>
<dbReference type="SMART" id="SM00388">
    <property type="entry name" value="HisKA"/>
    <property type="match status" value="1"/>
</dbReference>
<dbReference type="OrthoDB" id="9806995at2"/>
<dbReference type="PANTHER" id="PTHR43065:SF46">
    <property type="entry name" value="C4-DICARBOXYLATE TRANSPORT SENSOR PROTEIN DCTB"/>
    <property type="match status" value="1"/>
</dbReference>
<evidence type="ECO:0000256" key="7">
    <source>
        <dbReference type="ARBA" id="ARBA00022840"/>
    </source>
</evidence>
<keyword evidence="3" id="KW-0597">Phosphoprotein</keyword>
<keyword evidence="9" id="KW-0472">Membrane</keyword>
<keyword evidence="12" id="KW-1185">Reference proteome</keyword>
<dbReference type="Pfam" id="PF00512">
    <property type="entry name" value="HisKA"/>
    <property type="match status" value="1"/>
</dbReference>
<dbReference type="InterPro" id="IPR004358">
    <property type="entry name" value="Sig_transdc_His_kin-like_C"/>
</dbReference>
<dbReference type="InterPro" id="IPR036097">
    <property type="entry name" value="HisK_dim/P_sf"/>
</dbReference>
<dbReference type="SUPFAM" id="SSF47384">
    <property type="entry name" value="Homodimeric domain of signal transducing histidine kinase"/>
    <property type="match status" value="1"/>
</dbReference>
<dbReference type="Proteomes" id="UP000246278">
    <property type="component" value="Unassembled WGS sequence"/>
</dbReference>
<dbReference type="SUPFAM" id="SSF55874">
    <property type="entry name" value="ATPase domain of HSP90 chaperone/DNA topoisomerase II/histidine kinase"/>
    <property type="match status" value="1"/>
</dbReference>
<dbReference type="GO" id="GO:0005524">
    <property type="term" value="F:ATP binding"/>
    <property type="evidence" value="ECO:0007669"/>
    <property type="project" value="UniProtKB-KW"/>
</dbReference>
<keyword evidence="9" id="KW-1133">Transmembrane helix</keyword>
<keyword evidence="8" id="KW-0902">Two-component regulatory system</keyword>
<sequence length="320" mass="36082">MSRLLKGIIIFTILGAVLFPVLSWIDAFELLCKWSRFYENIEIDELFILFPILIFFFAIFLGLQVKEIIYLNQKLQVSNKELKVSQSQLVQSAKLASVGEMIAAIVHEINNPLGVINMAVDVSLILHEQGKYDLIEEHLRAIKEQTKRASVIVNHLLEFGRDAGLEKQEDININEVIDKSFILFNKDLSSKNIEVIQQLSEDLPLVKGNVIELEQVFINLFSNAENALKSSSKKQLTVRSFHYDGFVVVEVEDTGCGIPFDVKSKIFDSFFTTKEKGEGTGLGLSISYKIIQNHKGTISVQSEEGKGTKFIIQIPVLEDT</sequence>
<dbReference type="Gene3D" id="3.30.565.10">
    <property type="entry name" value="Histidine kinase-like ATPase, C-terminal domain"/>
    <property type="match status" value="1"/>
</dbReference>
<keyword evidence="4" id="KW-0808">Transferase</keyword>
<dbReference type="PANTHER" id="PTHR43065">
    <property type="entry name" value="SENSOR HISTIDINE KINASE"/>
    <property type="match status" value="1"/>
</dbReference>
<comment type="caution">
    <text evidence="11">The sequence shown here is derived from an EMBL/GenBank/DDBJ whole genome shotgun (WGS) entry which is preliminary data.</text>
</comment>
<dbReference type="PRINTS" id="PR00344">
    <property type="entry name" value="BCTRLSENSOR"/>
</dbReference>
<keyword evidence="5" id="KW-0547">Nucleotide-binding</keyword>
<keyword evidence="6" id="KW-0418">Kinase</keyword>
<evidence type="ECO:0000256" key="2">
    <source>
        <dbReference type="ARBA" id="ARBA00012438"/>
    </source>
</evidence>
<gene>
    <name evidence="11" type="ORF">CR164_01410</name>
</gene>
<dbReference type="InterPro" id="IPR003594">
    <property type="entry name" value="HATPase_dom"/>
</dbReference>
<dbReference type="PROSITE" id="PS50109">
    <property type="entry name" value="HIS_KIN"/>
    <property type="match status" value="1"/>
</dbReference>
<feature type="transmembrane region" description="Helical" evidence="9">
    <location>
        <begin position="47"/>
        <end position="65"/>
    </location>
</feature>
<dbReference type="GO" id="GO:0000155">
    <property type="term" value="F:phosphorelay sensor kinase activity"/>
    <property type="evidence" value="ECO:0007669"/>
    <property type="project" value="InterPro"/>
</dbReference>
<evidence type="ECO:0000256" key="6">
    <source>
        <dbReference type="ARBA" id="ARBA00022777"/>
    </source>
</evidence>
<keyword evidence="9" id="KW-0812">Transmembrane</keyword>
<evidence type="ECO:0000256" key="8">
    <source>
        <dbReference type="ARBA" id="ARBA00023012"/>
    </source>
</evidence>
<evidence type="ECO:0000256" key="5">
    <source>
        <dbReference type="ARBA" id="ARBA00022741"/>
    </source>
</evidence>
<dbReference type="InterPro" id="IPR003661">
    <property type="entry name" value="HisK_dim/P_dom"/>
</dbReference>
<dbReference type="InterPro" id="IPR005467">
    <property type="entry name" value="His_kinase_dom"/>
</dbReference>
<dbReference type="CDD" id="cd00082">
    <property type="entry name" value="HisKA"/>
    <property type="match status" value="1"/>
</dbReference>
<accession>A0A317T9J5</accession>
<evidence type="ECO:0000313" key="11">
    <source>
        <dbReference type="EMBL" id="PWW83245.1"/>
    </source>
</evidence>
<dbReference type="EC" id="2.7.13.3" evidence="2"/>
<organism evidence="11 12">
    <name type="scientific">Prosthecochloris marina</name>
    <dbReference type="NCBI Taxonomy" id="2017681"/>
    <lineage>
        <taxon>Bacteria</taxon>
        <taxon>Pseudomonadati</taxon>
        <taxon>Chlorobiota</taxon>
        <taxon>Chlorobiia</taxon>
        <taxon>Chlorobiales</taxon>
        <taxon>Chlorobiaceae</taxon>
        <taxon>Prosthecochloris</taxon>
    </lineage>
</organism>
<comment type="catalytic activity">
    <reaction evidence="1">
        <text>ATP + protein L-histidine = ADP + protein N-phospho-L-histidine.</text>
        <dbReference type="EC" id="2.7.13.3"/>
    </reaction>
</comment>
<name>A0A317T9J5_9CHLB</name>